<feature type="region of interest" description="Disordered" evidence="1">
    <location>
        <begin position="1"/>
        <end position="93"/>
    </location>
</feature>
<accession>A0ABZ2PQW5</accession>
<keyword evidence="2" id="KW-1133">Transmembrane helix</keyword>
<feature type="compositionally biased region" description="Basic and acidic residues" evidence="1">
    <location>
        <begin position="74"/>
        <end position="93"/>
    </location>
</feature>
<feature type="transmembrane region" description="Helical" evidence="2">
    <location>
        <begin position="126"/>
        <end position="143"/>
    </location>
</feature>
<keyword evidence="2" id="KW-0812">Transmembrane</keyword>
<evidence type="ECO:0000256" key="1">
    <source>
        <dbReference type="SAM" id="MobiDB-lite"/>
    </source>
</evidence>
<evidence type="ECO:0000313" key="3">
    <source>
        <dbReference type="EMBL" id="WXG70273.1"/>
    </source>
</evidence>
<name>A0ABZ2PQW5_9NOCA</name>
<organism evidence="3 4">
    <name type="scientific">Rhodococcus sovatensis</name>
    <dbReference type="NCBI Taxonomy" id="1805840"/>
    <lineage>
        <taxon>Bacteria</taxon>
        <taxon>Bacillati</taxon>
        <taxon>Actinomycetota</taxon>
        <taxon>Actinomycetes</taxon>
        <taxon>Mycobacteriales</taxon>
        <taxon>Nocardiaceae</taxon>
        <taxon>Rhodococcus</taxon>
    </lineage>
</organism>
<keyword evidence="4" id="KW-1185">Reference proteome</keyword>
<sequence length="218" mass="24333">MKLLRRGNSDDSDGDDSKSVESSTTNQPSSTEAVGKGRPTPKRRESEARRRGPVAPPPMTGKEARERRKANKGSKTDRKQASAERRAASADRRARMLAGEDKYLLPRDKGPVRAFARDLVDARRNLVGLFMPLALLLIFALFLSPAVQAFVTLAMFVMMLFMVIEGIFIGRQINNRVRERFPDTADGGFKLGWYAFVRASQLRKMRAPKPRVDRGAAV</sequence>
<reference evidence="3 4" key="1">
    <citation type="submission" date="2024-03" db="EMBL/GenBank/DDBJ databases">
        <title>Natural products discovery in diverse microorganisms through a two-stage MS feature dereplication strategy.</title>
        <authorList>
            <person name="Zhang R."/>
        </authorList>
    </citation>
    <scope>NUCLEOTIDE SEQUENCE [LARGE SCALE GENOMIC DNA]</scope>
    <source>
        <strain evidence="3 4">18930</strain>
    </source>
</reference>
<dbReference type="EMBL" id="CP147846">
    <property type="protein sequence ID" value="WXG70273.1"/>
    <property type="molecule type" value="Genomic_DNA"/>
</dbReference>
<evidence type="ECO:0000256" key="2">
    <source>
        <dbReference type="SAM" id="Phobius"/>
    </source>
</evidence>
<dbReference type="Proteomes" id="UP001432000">
    <property type="component" value="Chromosome"/>
</dbReference>
<evidence type="ECO:0000313" key="4">
    <source>
        <dbReference type="Proteomes" id="UP001432000"/>
    </source>
</evidence>
<proteinExistence type="predicted"/>
<dbReference type="InterPro" id="IPR021403">
    <property type="entry name" value="DUF3043"/>
</dbReference>
<dbReference type="Pfam" id="PF11241">
    <property type="entry name" value="DUF3043"/>
    <property type="match status" value="1"/>
</dbReference>
<feature type="transmembrane region" description="Helical" evidence="2">
    <location>
        <begin position="149"/>
        <end position="170"/>
    </location>
</feature>
<protein>
    <submittedName>
        <fullName evidence="3">DUF3043 domain-containing protein</fullName>
    </submittedName>
</protein>
<gene>
    <name evidence="3" type="ORF">WDS16_07090</name>
</gene>
<dbReference type="RefSeq" id="WP_338891567.1">
    <property type="nucleotide sequence ID" value="NZ_CP147846.1"/>
</dbReference>
<keyword evidence="2" id="KW-0472">Membrane</keyword>